<accession>A0AAE0S4I8</accession>
<dbReference type="Proteomes" id="UP001195483">
    <property type="component" value="Unassembled WGS sequence"/>
</dbReference>
<keyword evidence="2" id="KW-1185">Reference proteome</keyword>
<name>A0AAE0S4I8_9BIVA</name>
<dbReference type="EMBL" id="JAEAOA010000170">
    <property type="protein sequence ID" value="KAK3585176.1"/>
    <property type="molecule type" value="Genomic_DNA"/>
</dbReference>
<reference evidence="1" key="1">
    <citation type="journal article" date="2021" name="Genome Biol. Evol.">
        <title>A High-Quality Reference Genome for a Parasitic Bivalve with Doubly Uniparental Inheritance (Bivalvia: Unionida).</title>
        <authorList>
            <person name="Smith C.H."/>
        </authorList>
    </citation>
    <scope>NUCLEOTIDE SEQUENCE</scope>
    <source>
        <strain evidence="1">CHS0354</strain>
    </source>
</reference>
<proteinExistence type="predicted"/>
<evidence type="ECO:0000313" key="2">
    <source>
        <dbReference type="Proteomes" id="UP001195483"/>
    </source>
</evidence>
<protein>
    <submittedName>
        <fullName evidence="1">Uncharacterized protein</fullName>
    </submittedName>
</protein>
<sequence length="66" mass="7576">MPQPSSENGRHWKFRLFQIGPKEIIPAISYFPLIDIYFDIRFSVEVEDASTPVKQSNQVLVGSLTH</sequence>
<dbReference type="AlphaFoldDB" id="A0AAE0S4I8"/>
<gene>
    <name evidence="1" type="ORF">CHS0354_001802</name>
</gene>
<reference evidence="1" key="3">
    <citation type="submission" date="2023-05" db="EMBL/GenBank/DDBJ databases">
        <authorList>
            <person name="Smith C.H."/>
        </authorList>
    </citation>
    <scope>NUCLEOTIDE SEQUENCE</scope>
    <source>
        <strain evidence="1">CHS0354</strain>
        <tissue evidence="1">Mantle</tissue>
    </source>
</reference>
<reference evidence="1" key="2">
    <citation type="journal article" date="2021" name="Genome Biol. Evol.">
        <title>Developing a high-quality reference genome for a parasitic bivalve with doubly uniparental inheritance (Bivalvia: Unionida).</title>
        <authorList>
            <person name="Smith C.H."/>
        </authorList>
    </citation>
    <scope>NUCLEOTIDE SEQUENCE</scope>
    <source>
        <strain evidence="1">CHS0354</strain>
        <tissue evidence="1">Mantle</tissue>
    </source>
</reference>
<comment type="caution">
    <text evidence="1">The sequence shown here is derived from an EMBL/GenBank/DDBJ whole genome shotgun (WGS) entry which is preliminary data.</text>
</comment>
<organism evidence="1 2">
    <name type="scientific">Potamilus streckersoni</name>
    <dbReference type="NCBI Taxonomy" id="2493646"/>
    <lineage>
        <taxon>Eukaryota</taxon>
        <taxon>Metazoa</taxon>
        <taxon>Spiralia</taxon>
        <taxon>Lophotrochozoa</taxon>
        <taxon>Mollusca</taxon>
        <taxon>Bivalvia</taxon>
        <taxon>Autobranchia</taxon>
        <taxon>Heteroconchia</taxon>
        <taxon>Palaeoheterodonta</taxon>
        <taxon>Unionida</taxon>
        <taxon>Unionoidea</taxon>
        <taxon>Unionidae</taxon>
        <taxon>Ambleminae</taxon>
        <taxon>Lampsilini</taxon>
        <taxon>Potamilus</taxon>
    </lineage>
</organism>
<evidence type="ECO:0000313" key="1">
    <source>
        <dbReference type="EMBL" id="KAK3585176.1"/>
    </source>
</evidence>